<feature type="transmembrane region" description="Helical" evidence="6">
    <location>
        <begin position="200"/>
        <end position="226"/>
    </location>
</feature>
<sequence length="375" mass="39665">MPLSLLALALASFGIGTTEFVIMGLLPRLAHDLDVSIPRAGFLVSGYALGVTVGAPILAIATARLPRKTALKLLMIIFILGNLCCALAPGYWTLMAARVLTAFCHGAFFGTAAVVAADLVPRDRRAQALSLVFAGLTLANVFGVPLGTALGQWAGWRSTFLAVCAIGVVAYVAMIIWVPDTSTGTRIRITSELGVIRRRPVMLTMIISVICSASLFSLFTYIAPLLETRAGLSPHMVTIALLLFGAGLTLGNLCGGRLADWKLLPSVMGILVVSILTLLLFLITDQYEVPAMFTLFTWGAIVFALVPPLQYRVVLTAREAPNMASTLNQGAFNLGNAIGAWLGGLVVPTAWSYGALPLVAAVLAAVALALTWRAW</sequence>
<feature type="transmembrane region" description="Helical" evidence="6">
    <location>
        <begin position="330"/>
        <end position="347"/>
    </location>
</feature>
<accession>A0A850PK29</accession>
<comment type="subcellular location">
    <subcellularLocation>
        <location evidence="1">Cell membrane</location>
        <topology evidence="1">Multi-pass membrane protein</topology>
    </subcellularLocation>
</comment>
<dbReference type="PROSITE" id="PS50850">
    <property type="entry name" value="MFS"/>
    <property type="match status" value="1"/>
</dbReference>
<dbReference type="Proteomes" id="UP000585665">
    <property type="component" value="Unassembled WGS sequence"/>
</dbReference>
<dbReference type="InterPro" id="IPR036259">
    <property type="entry name" value="MFS_trans_sf"/>
</dbReference>
<organism evidence="8 9">
    <name type="scientific">Ameyamaea chiangmaiensis</name>
    <dbReference type="NCBI Taxonomy" id="442969"/>
    <lineage>
        <taxon>Bacteria</taxon>
        <taxon>Pseudomonadati</taxon>
        <taxon>Pseudomonadota</taxon>
        <taxon>Alphaproteobacteria</taxon>
        <taxon>Acetobacterales</taxon>
        <taxon>Acetobacteraceae</taxon>
        <taxon>Ameyamaea</taxon>
    </lineage>
</organism>
<gene>
    <name evidence="8" type="ORF">HUK82_16425</name>
</gene>
<dbReference type="AlphaFoldDB" id="A0A850PK29"/>
<feature type="transmembrane region" description="Helical" evidence="6">
    <location>
        <begin position="100"/>
        <end position="120"/>
    </location>
</feature>
<evidence type="ECO:0000256" key="6">
    <source>
        <dbReference type="SAM" id="Phobius"/>
    </source>
</evidence>
<feature type="transmembrane region" description="Helical" evidence="6">
    <location>
        <begin position="263"/>
        <end position="283"/>
    </location>
</feature>
<dbReference type="Pfam" id="PF07690">
    <property type="entry name" value="MFS_1"/>
    <property type="match status" value="1"/>
</dbReference>
<dbReference type="Gene3D" id="1.20.1250.20">
    <property type="entry name" value="MFS general substrate transporter like domains"/>
    <property type="match status" value="2"/>
</dbReference>
<evidence type="ECO:0000313" key="9">
    <source>
        <dbReference type="Proteomes" id="UP000585665"/>
    </source>
</evidence>
<reference evidence="8 9" key="1">
    <citation type="submission" date="2020-06" db="EMBL/GenBank/DDBJ databases">
        <title>Description of novel acetic acid bacteria.</title>
        <authorList>
            <person name="Sombolestani A."/>
        </authorList>
    </citation>
    <scope>NUCLEOTIDE SEQUENCE [LARGE SCALE GENOMIC DNA]</scope>
    <source>
        <strain evidence="8 9">LMG 27010</strain>
    </source>
</reference>
<feature type="transmembrane region" description="Helical" evidence="6">
    <location>
        <begin position="232"/>
        <end position="251"/>
    </location>
</feature>
<dbReference type="PANTHER" id="PTHR43124">
    <property type="entry name" value="PURINE EFFLUX PUMP PBUE"/>
    <property type="match status" value="1"/>
</dbReference>
<feature type="transmembrane region" description="Helical" evidence="6">
    <location>
        <begin position="42"/>
        <end position="61"/>
    </location>
</feature>
<feature type="transmembrane region" description="Helical" evidence="6">
    <location>
        <begin position="132"/>
        <end position="154"/>
    </location>
</feature>
<dbReference type="RefSeq" id="WP_176614939.1">
    <property type="nucleotide sequence ID" value="NZ_JABXXR010000288.1"/>
</dbReference>
<dbReference type="GO" id="GO:0005886">
    <property type="term" value="C:plasma membrane"/>
    <property type="evidence" value="ECO:0007669"/>
    <property type="project" value="UniProtKB-SubCell"/>
</dbReference>
<dbReference type="InterPro" id="IPR020846">
    <property type="entry name" value="MFS_dom"/>
</dbReference>
<dbReference type="EMBL" id="JABXXR010000288">
    <property type="protein sequence ID" value="NVN42132.1"/>
    <property type="molecule type" value="Genomic_DNA"/>
</dbReference>
<name>A0A850PK29_9PROT</name>
<dbReference type="InterPro" id="IPR050189">
    <property type="entry name" value="MFS_Efflux_Transporters"/>
</dbReference>
<evidence type="ECO:0000256" key="3">
    <source>
        <dbReference type="ARBA" id="ARBA00022692"/>
    </source>
</evidence>
<feature type="transmembrane region" description="Helical" evidence="6">
    <location>
        <begin position="289"/>
        <end position="309"/>
    </location>
</feature>
<feature type="transmembrane region" description="Helical" evidence="6">
    <location>
        <begin position="73"/>
        <end position="94"/>
    </location>
</feature>
<evidence type="ECO:0000259" key="7">
    <source>
        <dbReference type="PROSITE" id="PS50850"/>
    </source>
</evidence>
<dbReference type="PANTHER" id="PTHR43124:SF8">
    <property type="entry name" value="INNER MEMBRANE TRANSPORT PROTEIN YDHP"/>
    <property type="match status" value="1"/>
</dbReference>
<protein>
    <submittedName>
        <fullName evidence="8">MFS transporter</fullName>
    </submittedName>
</protein>
<dbReference type="InterPro" id="IPR011701">
    <property type="entry name" value="MFS"/>
</dbReference>
<feature type="domain" description="Major facilitator superfamily (MFS) profile" evidence="7">
    <location>
        <begin position="4"/>
        <end position="375"/>
    </location>
</feature>
<evidence type="ECO:0000256" key="5">
    <source>
        <dbReference type="ARBA" id="ARBA00023136"/>
    </source>
</evidence>
<evidence type="ECO:0000313" key="8">
    <source>
        <dbReference type="EMBL" id="NVN42132.1"/>
    </source>
</evidence>
<dbReference type="GO" id="GO:0022857">
    <property type="term" value="F:transmembrane transporter activity"/>
    <property type="evidence" value="ECO:0007669"/>
    <property type="project" value="InterPro"/>
</dbReference>
<keyword evidence="5 6" id="KW-0472">Membrane</keyword>
<feature type="transmembrane region" description="Helical" evidence="6">
    <location>
        <begin position="353"/>
        <end position="372"/>
    </location>
</feature>
<evidence type="ECO:0000256" key="2">
    <source>
        <dbReference type="ARBA" id="ARBA00022475"/>
    </source>
</evidence>
<keyword evidence="4 6" id="KW-1133">Transmembrane helix</keyword>
<dbReference type="CDD" id="cd17324">
    <property type="entry name" value="MFS_NepI_like"/>
    <property type="match status" value="1"/>
</dbReference>
<comment type="caution">
    <text evidence="8">The sequence shown here is derived from an EMBL/GenBank/DDBJ whole genome shotgun (WGS) entry which is preliminary data.</text>
</comment>
<evidence type="ECO:0000256" key="4">
    <source>
        <dbReference type="ARBA" id="ARBA00022989"/>
    </source>
</evidence>
<proteinExistence type="predicted"/>
<keyword evidence="9" id="KW-1185">Reference proteome</keyword>
<feature type="non-terminal residue" evidence="8">
    <location>
        <position position="375"/>
    </location>
</feature>
<dbReference type="SUPFAM" id="SSF103473">
    <property type="entry name" value="MFS general substrate transporter"/>
    <property type="match status" value="1"/>
</dbReference>
<evidence type="ECO:0000256" key="1">
    <source>
        <dbReference type="ARBA" id="ARBA00004651"/>
    </source>
</evidence>
<keyword evidence="3 6" id="KW-0812">Transmembrane</keyword>
<keyword evidence="2" id="KW-1003">Cell membrane</keyword>
<feature type="transmembrane region" description="Helical" evidence="6">
    <location>
        <begin position="160"/>
        <end position="179"/>
    </location>
</feature>